<keyword evidence="1" id="KW-0732">Signal</keyword>
<evidence type="ECO:0000313" key="3">
    <source>
        <dbReference type="EMBL" id="CAD9116203.1"/>
    </source>
</evidence>
<feature type="domain" description="S1 motif" evidence="2">
    <location>
        <begin position="69"/>
        <end position="134"/>
    </location>
</feature>
<dbReference type="PROSITE" id="PS50126">
    <property type="entry name" value="S1"/>
    <property type="match status" value="1"/>
</dbReference>
<name>A0A7S1LXY9_ALECA</name>
<feature type="chain" id="PRO_5030800370" description="S1 motif domain-containing protein" evidence="1">
    <location>
        <begin position="31"/>
        <end position="240"/>
    </location>
</feature>
<sequence length="240" mass="25734">MALQRSPPAAGRPRLRSSACLRLGALLVFAASQLELPVFVPSSPHCRLGRGTCTRAAAGTAESIDLEIGQEVEGTVRKSLPFGAFVTIDGSGVHALVRTGEQQEGIPTKALTKDARVKGRVLDVKDGRVQVTLRPGSLERTPEQLGHVKLTSNSDRNVDFSALPQADEWAEGEVCGILLRCGAQVKVMLPGQSEPVVGVVRIRDFADGLAGTVTYGAKVRVRPAKVDFEQKRVEFTMKQP</sequence>
<dbReference type="AlphaFoldDB" id="A0A7S1LXY9"/>
<proteinExistence type="predicted"/>
<gene>
    <name evidence="3" type="ORF">ACAT0790_LOCUS14968</name>
</gene>
<reference evidence="3" key="1">
    <citation type="submission" date="2021-01" db="EMBL/GenBank/DDBJ databases">
        <authorList>
            <person name="Corre E."/>
            <person name="Pelletier E."/>
            <person name="Niang G."/>
            <person name="Scheremetjew M."/>
            <person name="Finn R."/>
            <person name="Kale V."/>
            <person name="Holt S."/>
            <person name="Cochrane G."/>
            <person name="Meng A."/>
            <person name="Brown T."/>
            <person name="Cohen L."/>
        </authorList>
    </citation>
    <scope>NUCLEOTIDE SEQUENCE</scope>
    <source>
        <strain evidence="3">OF101</strain>
    </source>
</reference>
<evidence type="ECO:0000259" key="2">
    <source>
        <dbReference type="PROSITE" id="PS50126"/>
    </source>
</evidence>
<dbReference type="EMBL" id="HBGE01024810">
    <property type="protein sequence ID" value="CAD9116203.1"/>
    <property type="molecule type" value="Transcribed_RNA"/>
</dbReference>
<evidence type="ECO:0000256" key="1">
    <source>
        <dbReference type="SAM" id="SignalP"/>
    </source>
</evidence>
<dbReference type="Gene3D" id="2.40.50.140">
    <property type="entry name" value="Nucleic acid-binding proteins"/>
    <property type="match status" value="1"/>
</dbReference>
<accession>A0A7S1LXY9</accession>
<dbReference type="InterPro" id="IPR003029">
    <property type="entry name" value="S1_domain"/>
</dbReference>
<dbReference type="SMART" id="SM00316">
    <property type="entry name" value="S1"/>
    <property type="match status" value="2"/>
</dbReference>
<dbReference type="InterPro" id="IPR012340">
    <property type="entry name" value="NA-bd_OB-fold"/>
</dbReference>
<dbReference type="SUPFAM" id="SSF50249">
    <property type="entry name" value="Nucleic acid-binding proteins"/>
    <property type="match status" value="1"/>
</dbReference>
<dbReference type="GO" id="GO:0003676">
    <property type="term" value="F:nucleic acid binding"/>
    <property type="evidence" value="ECO:0007669"/>
    <property type="project" value="InterPro"/>
</dbReference>
<feature type="signal peptide" evidence="1">
    <location>
        <begin position="1"/>
        <end position="30"/>
    </location>
</feature>
<protein>
    <recommendedName>
        <fullName evidence="2">S1 motif domain-containing protein</fullName>
    </recommendedName>
</protein>
<organism evidence="3">
    <name type="scientific">Alexandrium catenella</name>
    <name type="common">Red tide dinoflagellate</name>
    <name type="synonym">Gonyaulax catenella</name>
    <dbReference type="NCBI Taxonomy" id="2925"/>
    <lineage>
        <taxon>Eukaryota</taxon>
        <taxon>Sar</taxon>
        <taxon>Alveolata</taxon>
        <taxon>Dinophyceae</taxon>
        <taxon>Gonyaulacales</taxon>
        <taxon>Pyrocystaceae</taxon>
        <taxon>Alexandrium</taxon>
    </lineage>
</organism>